<evidence type="ECO:0000313" key="4">
    <source>
        <dbReference type="Proteomes" id="UP000825729"/>
    </source>
</evidence>
<proteinExistence type="predicted"/>
<organism evidence="3 4">
    <name type="scientific">Aristolochia fimbriata</name>
    <name type="common">White veined hardy Dutchman's pipe vine</name>
    <dbReference type="NCBI Taxonomy" id="158543"/>
    <lineage>
        <taxon>Eukaryota</taxon>
        <taxon>Viridiplantae</taxon>
        <taxon>Streptophyta</taxon>
        <taxon>Embryophyta</taxon>
        <taxon>Tracheophyta</taxon>
        <taxon>Spermatophyta</taxon>
        <taxon>Magnoliopsida</taxon>
        <taxon>Magnoliidae</taxon>
        <taxon>Piperales</taxon>
        <taxon>Aristolochiaceae</taxon>
        <taxon>Aristolochia</taxon>
    </lineage>
</organism>
<evidence type="ECO:0008006" key="5">
    <source>
        <dbReference type="Google" id="ProtNLM"/>
    </source>
</evidence>
<dbReference type="InterPro" id="IPR043502">
    <property type="entry name" value="DNA/RNA_pol_sf"/>
</dbReference>
<dbReference type="AlphaFoldDB" id="A0AAV7F2A7"/>
<evidence type="ECO:0000259" key="1">
    <source>
        <dbReference type="Pfam" id="PF07727"/>
    </source>
</evidence>
<comment type="caution">
    <text evidence="3">The sequence shown here is derived from an EMBL/GenBank/DDBJ whole genome shotgun (WGS) entry which is preliminary data.</text>
</comment>
<gene>
    <name evidence="3" type="ORF">H6P81_006836</name>
</gene>
<evidence type="ECO:0000259" key="2">
    <source>
        <dbReference type="Pfam" id="PF25597"/>
    </source>
</evidence>
<accession>A0AAV7F2A7</accession>
<protein>
    <recommendedName>
        <fullName evidence="5">Reverse transcriptase Ty1/copia-type domain-containing protein</fullName>
    </recommendedName>
</protein>
<sequence length="679" mass="76067">MFGCLCYPHIRPYSAHKLEDRSTTCVFLGYHSNYKGYRCLDVTRNKVYASRNVVFDETIFPYSQLALLPTPKPSSSSTTPLIPLLHLPPTVPSPIPSIVPMAAIPNVTHTISLHTSLTTDNFSVPEIRPQARPCAPHATHPMTTGAMTNSLPPRTFLTSKHTLPTHNPTYVPTCYSQAVKSPEWRTTMDEEFNALLTNRTWSLVSLPQGRMTIGCKWVFRVKTKPDGNIYRYKARLVAKGFNRREGHDYFETFSPVVKPVTIRTVLTLAVGRDWSIRQLDANNAFLNGNLDEEVYMVQPPGLQDKTHPDAVCRLHKSLYGLKQSPRAWYQRLTSYLIDFGFALSKADSSLLVRIACLVANLQREFSIKDLGVLHYFLGIEVTSVQSGLHLAQSKYTTHILSRLGLSKVKPLSTPIVTGSKLLKYEGTPLSDPSFYRGTTGALQYLTRHSQTFNMLSIKLSNFNKIPQAYTGTLSYGLVIYPSSNLGVDVYSHVGWGGCPDDRRPVTGFYIFLGGSLISWSSKKQPTVACSTAEAEYRALAIAAAEATWVLQLFKELKVFVSNPPVIWCDNLSATYIAANPVFHGRVKHVELDYHFIRERVTSGLLQVKYISTHDQVVDVFTKDLPKSQFVKFLSKLHVLSKLLSLRGNVRHQVSPINTIKDIQRAAPQVSEDRTIDSTL</sequence>
<dbReference type="Proteomes" id="UP000825729">
    <property type="component" value="Unassembled WGS sequence"/>
</dbReference>
<dbReference type="Pfam" id="PF07727">
    <property type="entry name" value="RVT_2"/>
    <property type="match status" value="1"/>
</dbReference>
<dbReference type="PANTHER" id="PTHR11439:SF455">
    <property type="entry name" value="RLK (RECEPTOR-LIKE PROTEIN KINASE) 8, PUTATIVE-RELATED"/>
    <property type="match status" value="1"/>
</dbReference>
<dbReference type="SUPFAM" id="SSF56672">
    <property type="entry name" value="DNA/RNA polymerases"/>
    <property type="match status" value="1"/>
</dbReference>
<dbReference type="EMBL" id="JAINDJ010000003">
    <property type="protein sequence ID" value="KAG9453932.1"/>
    <property type="molecule type" value="Genomic_DNA"/>
</dbReference>
<name>A0AAV7F2A7_ARIFI</name>
<dbReference type="PANTHER" id="PTHR11439">
    <property type="entry name" value="GAG-POL-RELATED RETROTRANSPOSON"/>
    <property type="match status" value="1"/>
</dbReference>
<feature type="domain" description="Reverse transcriptase Ty1/copia-type" evidence="1">
    <location>
        <begin position="198"/>
        <end position="354"/>
    </location>
</feature>
<reference evidence="3 4" key="1">
    <citation type="submission" date="2021-07" db="EMBL/GenBank/DDBJ databases">
        <title>The Aristolochia fimbriata genome: insights into angiosperm evolution, floral development and chemical biosynthesis.</title>
        <authorList>
            <person name="Jiao Y."/>
        </authorList>
    </citation>
    <scope>NUCLEOTIDE SEQUENCE [LARGE SCALE GENOMIC DNA]</scope>
    <source>
        <strain evidence="3">IBCAS-2021</strain>
        <tissue evidence="3">Leaf</tissue>
    </source>
</reference>
<evidence type="ECO:0000313" key="3">
    <source>
        <dbReference type="EMBL" id="KAG9453932.1"/>
    </source>
</evidence>
<dbReference type="InterPro" id="IPR057670">
    <property type="entry name" value="SH3_retrovirus"/>
</dbReference>
<dbReference type="InterPro" id="IPR013103">
    <property type="entry name" value="RVT_2"/>
</dbReference>
<keyword evidence="4" id="KW-1185">Reference proteome</keyword>
<dbReference type="CDD" id="cd09272">
    <property type="entry name" value="RNase_HI_RT_Ty1"/>
    <property type="match status" value="1"/>
</dbReference>
<feature type="domain" description="Retroviral polymerase SH3-like" evidence="2">
    <location>
        <begin position="4"/>
        <end position="64"/>
    </location>
</feature>
<dbReference type="Pfam" id="PF25597">
    <property type="entry name" value="SH3_retrovirus"/>
    <property type="match status" value="1"/>
</dbReference>